<dbReference type="GO" id="GO:0009116">
    <property type="term" value="P:nucleoside metabolic process"/>
    <property type="evidence" value="ECO:0007669"/>
    <property type="project" value="UniProtKB-UniRule"/>
</dbReference>
<sequence>MNIYFSGSIRGGRQDAKTYNQLIDELKKFGDVLTEHVGSSEISSEPTDREIHRQDMQWLKEANLLIGEVTTPSHGVGYEIGYAVAMGKPVFCLHQKKEEKALSAMLNGDPAIKCFEYAEIEEARAIIQNIFTNLQ</sequence>
<evidence type="ECO:0000256" key="5">
    <source>
        <dbReference type="ARBA" id="ARBA00047460"/>
    </source>
</evidence>
<evidence type="ECO:0000313" key="7">
    <source>
        <dbReference type="EMBL" id="NGP89502.1"/>
    </source>
</evidence>
<dbReference type="GO" id="GO:0009159">
    <property type="term" value="P:deoxyribonucleoside monophosphate catabolic process"/>
    <property type="evidence" value="ECO:0007669"/>
    <property type="project" value="InterPro"/>
</dbReference>
<evidence type="ECO:0000256" key="2">
    <source>
        <dbReference type="ARBA" id="ARBA00022801"/>
    </source>
</evidence>
<dbReference type="GO" id="GO:0016740">
    <property type="term" value="F:transferase activity"/>
    <property type="evidence" value="ECO:0007669"/>
    <property type="project" value="UniProtKB-KW"/>
</dbReference>
<comment type="function">
    <text evidence="6">Catalyzes the cleavage of the N-glycosidic bond of deoxyribonucleoside 5'-monophosphates to yield deoxyribose 5-phosphate and a purine or pyrimidine base.</text>
</comment>
<comment type="similarity">
    <text evidence="6">Belongs to the 2'-deoxynucleoside 5'-phosphate N-hydrolase 1 family.</text>
</comment>
<dbReference type="GO" id="GO:0006163">
    <property type="term" value="P:purine nucleotide metabolic process"/>
    <property type="evidence" value="ECO:0007669"/>
    <property type="project" value="UniProtKB-ARBA"/>
</dbReference>
<name>A0A6M1THC0_9BACT</name>
<gene>
    <name evidence="7" type="ORF">G3569_14180</name>
</gene>
<dbReference type="PANTHER" id="PTHR15364">
    <property type="entry name" value="2'-DEOXYNUCLEOSIDE 5'-PHOSPHATE N-HYDROLASE 1"/>
    <property type="match status" value="1"/>
</dbReference>
<dbReference type="GO" id="GO:0070694">
    <property type="term" value="F:5-hydroxymethyl-dUMP N-hydrolase activity"/>
    <property type="evidence" value="ECO:0007669"/>
    <property type="project" value="InterPro"/>
</dbReference>
<feature type="binding site" description="in other chain" evidence="6">
    <location>
        <begin position="4"/>
        <end position="10"/>
    </location>
    <ligand>
        <name>substrate</name>
        <note>ligand shared between homodimeric partners</note>
    </ligand>
</feature>
<comment type="catalytic activity">
    <reaction evidence="6">
        <text>a pyrimidine 2'-deoxyribonucleoside 5'-phosphate + H2O = a pyrimidine nucleobase + 2-deoxy-D-ribose 5-phosphate</text>
        <dbReference type="Rhea" id="RHEA:57852"/>
        <dbReference type="ChEBI" id="CHEBI:15377"/>
        <dbReference type="ChEBI" id="CHEBI:26432"/>
        <dbReference type="ChEBI" id="CHEBI:62877"/>
        <dbReference type="ChEBI" id="CHEBI:142209"/>
    </reaction>
</comment>
<protein>
    <recommendedName>
        <fullName evidence="6">Putative 2'-deoxynucleoside 5'-phosphate N-hydrolase 1</fullName>
        <ecNumber evidence="6">3.2.2.-</ecNumber>
    </recommendedName>
</protein>
<evidence type="ECO:0000256" key="4">
    <source>
        <dbReference type="ARBA" id="ARBA00023295"/>
    </source>
</evidence>
<evidence type="ECO:0000256" key="3">
    <source>
        <dbReference type="ARBA" id="ARBA00023080"/>
    </source>
</evidence>
<feature type="binding site" evidence="6">
    <location>
        <begin position="103"/>
        <end position="105"/>
    </location>
    <ligand>
        <name>substrate</name>
        <note>ligand shared between homodimeric partners</note>
    </ligand>
</feature>
<dbReference type="GO" id="GO:0042802">
    <property type="term" value="F:identical protein binding"/>
    <property type="evidence" value="ECO:0007669"/>
    <property type="project" value="UniProtKB-ARBA"/>
</dbReference>
<keyword evidence="7" id="KW-0808">Transferase</keyword>
<keyword evidence="8" id="KW-1185">Reference proteome</keyword>
<dbReference type="HAMAP" id="MF_03036">
    <property type="entry name" value="Nuc_phosphate_hydrolase"/>
    <property type="match status" value="1"/>
</dbReference>
<dbReference type="EC" id="3.2.2.-" evidence="6"/>
<dbReference type="PANTHER" id="PTHR15364:SF0">
    <property type="entry name" value="2'-DEOXYNUCLEOSIDE 5'-PHOSPHATE N-HYDROLASE 1"/>
    <property type="match status" value="1"/>
</dbReference>
<dbReference type="Proteomes" id="UP000479132">
    <property type="component" value="Unassembled WGS sequence"/>
</dbReference>
<comment type="subunit">
    <text evidence="1 6">Monomer and homodimer.</text>
</comment>
<comment type="catalytic activity">
    <reaction evidence="6">
        <text>a purine 2'-deoxyribonucleoside 5'-phosphate + H2O = a purine nucleobase + 2-deoxy-D-ribose 5-phosphate</text>
        <dbReference type="Rhea" id="RHEA:51132"/>
        <dbReference type="ChEBI" id="CHEBI:15377"/>
        <dbReference type="ChEBI" id="CHEBI:26386"/>
        <dbReference type="ChEBI" id="CHEBI:62877"/>
        <dbReference type="ChEBI" id="CHEBI:142198"/>
    </reaction>
</comment>
<dbReference type="InterPro" id="IPR028607">
    <property type="entry name" value="DNPH1"/>
</dbReference>
<comment type="catalytic activity">
    <reaction evidence="5">
        <text>5-hydroxymethyl-dUMP + H2O = 5-hydroxymethyluracil + 2-deoxy-D-ribose 5-phosphate</text>
        <dbReference type="Rhea" id="RHEA:77099"/>
        <dbReference type="ChEBI" id="CHEBI:15377"/>
        <dbReference type="ChEBI" id="CHEBI:16964"/>
        <dbReference type="ChEBI" id="CHEBI:62877"/>
        <dbReference type="ChEBI" id="CHEBI:90409"/>
    </reaction>
    <physiologicalReaction direction="left-to-right" evidence="5">
        <dbReference type="Rhea" id="RHEA:77100"/>
    </physiologicalReaction>
</comment>
<dbReference type="InterPro" id="IPR051239">
    <property type="entry name" value="2'-dNMP_N-hydrolase"/>
</dbReference>
<keyword evidence="4 6" id="KW-0326">Glycosidase</keyword>
<dbReference type="EMBL" id="JAALLS010000020">
    <property type="protein sequence ID" value="NGP89502.1"/>
    <property type="molecule type" value="Genomic_DNA"/>
</dbReference>
<dbReference type="InterPro" id="IPR007710">
    <property type="entry name" value="Nucleoside_deoxyribTrfase"/>
</dbReference>
<dbReference type="SUPFAM" id="SSF52309">
    <property type="entry name" value="N-(deoxy)ribosyltransferase-like"/>
    <property type="match status" value="1"/>
</dbReference>
<dbReference type="FunFam" id="3.40.50.450:FF:000019">
    <property type="entry name" value="2'-deoxynucleoside 5'-phosphate N-hydrolase 1"/>
    <property type="match status" value="1"/>
</dbReference>
<evidence type="ECO:0000256" key="6">
    <source>
        <dbReference type="HAMAP-Rule" id="MF_03036"/>
    </source>
</evidence>
<dbReference type="Gene3D" id="3.40.50.450">
    <property type="match status" value="1"/>
</dbReference>
<proteinExistence type="inferred from homology"/>
<reference evidence="7 8" key="1">
    <citation type="submission" date="2020-02" db="EMBL/GenBank/DDBJ databases">
        <title>Aliifodinibius halophilus 2W32, complete genome.</title>
        <authorList>
            <person name="Li Y."/>
            <person name="Wu S."/>
        </authorList>
    </citation>
    <scope>NUCLEOTIDE SEQUENCE [LARGE SCALE GENOMIC DNA]</scope>
    <source>
        <strain evidence="7 8">2W32</strain>
    </source>
</reference>
<feature type="binding site" description="in other chain" evidence="6">
    <location>
        <position position="19"/>
    </location>
    <ligand>
        <name>substrate</name>
        <note>ligand shared between homodimeric partners</note>
    </ligand>
</feature>
<keyword evidence="3 6" id="KW-0546">Nucleotide metabolism</keyword>
<dbReference type="Pfam" id="PF05014">
    <property type="entry name" value="Nuc_deoxyrib_tr"/>
    <property type="match status" value="1"/>
</dbReference>
<evidence type="ECO:0000256" key="1">
    <source>
        <dbReference type="ARBA" id="ARBA00011407"/>
    </source>
</evidence>
<dbReference type="AlphaFoldDB" id="A0A6M1THC0"/>
<keyword evidence="2 6" id="KW-0378">Hydrolase</keyword>
<comment type="caution">
    <text evidence="7">The sequence shown here is derived from an EMBL/GenBank/DDBJ whole genome shotgun (WGS) entry which is preliminary data.</text>
</comment>
<organism evidence="7 8">
    <name type="scientific">Fodinibius halophilus</name>
    <dbReference type="NCBI Taxonomy" id="1736908"/>
    <lineage>
        <taxon>Bacteria</taxon>
        <taxon>Pseudomonadati</taxon>
        <taxon>Balneolota</taxon>
        <taxon>Balneolia</taxon>
        <taxon>Balneolales</taxon>
        <taxon>Balneolaceae</taxon>
        <taxon>Fodinibius</taxon>
    </lineage>
</organism>
<accession>A0A6M1THC0</accession>
<feature type="binding site" description="in other chain" evidence="6">
    <location>
        <position position="79"/>
    </location>
    <ligand>
        <name>substrate</name>
        <note>ligand shared between homodimeric partners</note>
    </ligand>
</feature>
<evidence type="ECO:0000313" key="8">
    <source>
        <dbReference type="Proteomes" id="UP000479132"/>
    </source>
</evidence>